<evidence type="ECO:0000313" key="1">
    <source>
        <dbReference type="EMBL" id="ADE76523.1"/>
    </source>
</evidence>
<dbReference type="AlphaFoldDB" id="D5AAF4"/>
<accession>D5AAF4</accession>
<organism evidence="1">
    <name type="scientific">Picea sitchensis</name>
    <name type="common">Sitka spruce</name>
    <name type="synonym">Pinus sitchensis</name>
    <dbReference type="NCBI Taxonomy" id="3332"/>
    <lineage>
        <taxon>Eukaryota</taxon>
        <taxon>Viridiplantae</taxon>
        <taxon>Streptophyta</taxon>
        <taxon>Embryophyta</taxon>
        <taxon>Tracheophyta</taxon>
        <taxon>Spermatophyta</taxon>
        <taxon>Pinopsida</taxon>
        <taxon>Pinidae</taxon>
        <taxon>Conifers I</taxon>
        <taxon>Pinales</taxon>
        <taxon>Pinaceae</taxon>
        <taxon>Picea</taxon>
    </lineage>
</organism>
<protein>
    <submittedName>
        <fullName evidence="1">Uncharacterized protein</fullName>
    </submittedName>
</protein>
<name>D5AAF4_PICSI</name>
<dbReference type="EMBL" id="BT123187">
    <property type="protein sequence ID" value="ADE76523.1"/>
    <property type="molecule type" value="mRNA"/>
</dbReference>
<sequence length="36" mass="4255">MYVSNKSHCNLKYVHITYLLVILNAHPLKKNLHVCF</sequence>
<proteinExistence type="evidence at transcript level"/>
<reference evidence="1" key="1">
    <citation type="submission" date="2010-04" db="EMBL/GenBank/DDBJ databases">
        <authorList>
            <person name="Reid K.E."/>
            <person name="Liao N."/>
            <person name="Chan S."/>
            <person name="Docking R."/>
            <person name="Taylor G."/>
            <person name="Moore R."/>
            <person name="Mayo M."/>
            <person name="Munro S."/>
            <person name="King J."/>
            <person name="Yanchuk A."/>
            <person name="Holt R."/>
            <person name="Jones S."/>
            <person name="Marra M."/>
            <person name="Ritland C.E."/>
            <person name="Ritland K."/>
            <person name="Bohlmann J."/>
        </authorList>
    </citation>
    <scope>NUCLEOTIDE SEQUENCE</scope>
    <source>
        <tissue evidence="1">Bud</tissue>
    </source>
</reference>